<dbReference type="EMBL" id="JAAEDH010000008">
    <property type="protein sequence ID" value="MBR0655245.1"/>
    <property type="molecule type" value="Genomic_DNA"/>
</dbReference>
<evidence type="ECO:0000313" key="2">
    <source>
        <dbReference type="EMBL" id="MBR0655245.1"/>
    </source>
</evidence>
<accession>A0AAF1KJI9</accession>
<feature type="chain" id="PRO_5042272690" evidence="1">
    <location>
        <begin position="21"/>
        <end position="151"/>
    </location>
</feature>
<dbReference type="InterPro" id="IPR007410">
    <property type="entry name" value="LpqE-like"/>
</dbReference>
<proteinExistence type="predicted"/>
<dbReference type="Proteomes" id="UP001196068">
    <property type="component" value="Unassembled WGS sequence"/>
</dbReference>
<dbReference type="SUPFAM" id="SSF110087">
    <property type="entry name" value="DR1885-like metal-binding protein"/>
    <property type="match status" value="1"/>
</dbReference>
<reference evidence="2" key="2">
    <citation type="journal article" date="2021" name="Syst. Appl. Microbiol.">
        <title>Roseomonas hellenica sp. nov., isolated from roots of wild-growing Alkanna tinctoria.</title>
        <authorList>
            <person name="Rat A."/>
            <person name="Naranjo H.D."/>
            <person name="Lebbe L."/>
            <person name="Cnockaert M."/>
            <person name="Krigas N."/>
            <person name="Grigoriadou K."/>
            <person name="Maloupa E."/>
            <person name="Willems A."/>
        </authorList>
    </citation>
    <scope>NUCLEOTIDE SEQUENCE</scope>
    <source>
        <strain evidence="2">LMG 28251</strain>
    </source>
</reference>
<dbReference type="PANTHER" id="PTHR36302:SF1">
    <property type="entry name" value="COPPER CHAPERONE PCU(A)C"/>
    <property type="match status" value="1"/>
</dbReference>
<feature type="signal peptide" evidence="1">
    <location>
        <begin position="1"/>
        <end position="20"/>
    </location>
</feature>
<evidence type="ECO:0000313" key="3">
    <source>
        <dbReference type="Proteomes" id="UP001196068"/>
    </source>
</evidence>
<keyword evidence="1" id="KW-0732">Signal</keyword>
<dbReference type="Gene3D" id="2.60.40.1890">
    <property type="entry name" value="PCu(A)C copper chaperone"/>
    <property type="match status" value="1"/>
</dbReference>
<organism evidence="2 3">
    <name type="scientific">Plastoroseomonas arctica</name>
    <dbReference type="NCBI Taxonomy" id="1509237"/>
    <lineage>
        <taxon>Bacteria</taxon>
        <taxon>Pseudomonadati</taxon>
        <taxon>Pseudomonadota</taxon>
        <taxon>Alphaproteobacteria</taxon>
        <taxon>Acetobacterales</taxon>
        <taxon>Acetobacteraceae</taxon>
        <taxon>Plastoroseomonas</taxon>
    </lineage>
</organism>
<dbReference type="PANTHER" id="PTHR36302">
    <property type="entry name" value="BLR7088 PROTEIN"/>
    <property type="match status" value="1"/>
</dbReference>
<dbReference type="InterPro" id="IPR058248">
    <property type="entry name" value="Lxx211020-like"/>
</dbReference>
<reference evidence="2" key="1">
    <citation type="submission" date="2020-01" db="EMBL/GenBank/DDBJ databases">
        <authorList>
            <person name="Rat A."/>
        </authorList>
    </citation>
    <scope>NUCLEOTIDE SEQUENCE</scope>
    <source>
        <strain evidence="2">LMG 28251</strain>
    </source>
</reference>
<keyword evidence="3" id="KW-1185">Reference proteome</keyword>
<comment type="caution">
    <text evidence="2">The sequence shown here is derived from an EMBL/GenBank/DDBJ whole genome shotgun (WGS) entry which is preliminary data.</text>
</comment>
<protein>
    <submittedName>
        <fullName evidence="2">Copper chaperone PCu(A)C</fullName>
    </submittedName>
</protein>
<dbReference type="RefSeq" id="WP_246503842.1">
    <property type="nucleotide sequence ID" value="NZ_JAAEDH010000008.1"/>
</dbReference>
<evidence type="ECO:0000256" key="1">
    <source>
        <dbReference type="SAM" id="SignalP"/>
    </source>
</evidence>
<dbReference type="Pfam" id="PF04314">
    <property type="entry name" value="PCuAC"/>
    <property type="match status" value="1"/>
</dbReference>
<sequence>MGLNRRILLTGLLASLPAAAQDLRQGDLVIGHPWTRAAGANGTGAGYLSIRNGGAAADRLLGASTPAARTVELHTMSREGEVMRMRPVTDIALPSGQTVTLAPGGLHIMLIGLTAPLAVGGEVPLTLRFERAGEVTVRLAVQAAGARQPAH</sequence>
<dbReference type="AlphaFoldDB" id="A0AAF1KJI9"/>
<name>A0AAF1KJI9_9PROT</name>
<dbReference type="InterPro" id="IPR036182">
    <property type="entry name" value="PCuAC_sf"/>
</dbReference>
<gene>
    <name evidence="2" type="ORF">GXW79_09140</name>
</gene>